<accession>A0ABS8W5V8</accession>
<keyword evidence="6 7" id="KW-0961">Cell wall biogenesis/degradation</keyword>
<reference evidence="9 10" key="1">
    <citation type="journal article" date="2022" name="Environ. Microbiol. Rep.">
        <title>Eco-phylogenetic analyses reveal divergent evolution of vitamin B12 metabolism in the marine bacterial family 'Psychromonadaceae'.</title>
        <authorList>
            <person name="Jin X."/>
            <person name="Yang Y."/>
            <person name="Cao H."/>
            <person name="Gao B."/>
            <person name="Zhao Z."/>
        </authorList>
    </citation>
    <scope>NUCLEOTIDE SEQUENCE [LARGE SCALE GENOMIC DNA]</scope>
    <source>
        <strain evidence="9 10">MKS20</strain>
    </source>
</reference>
<gene>
    <name evidence="9" type="ORF">K6Y31_03735</name>
</gene>
<proteinExistence type="inferred from homology"/>
<dbReference type="PANTHER" id="PTHR36699">
    <property type="entry name" value="LD-TRANSPEPTIDASE"/>
    <property type="match status" value="1"/>
</dbReference>
<dbReference type="InterPro" id="IPR005490">
    <property type="entry name" value="LD_TPept_cat_dom"/>
</dbReference>
<evidence type="ECO:0000256" key="5">
    <source>
        <dbReference type="ARBA" id="ARBA00022984"/>
    </source>
</evidence>
<comment type="similarity">
    <text evidence="2">Belongs to the YkuD family.</text>
</comment>
<evidence type="ECO:0000259" key="8">
    <source>
        <dbReference type="PROSITE" id="PS52029"/>
    </source>
</evidence>
<sequence length="165" mass="18837">MNITTIKFIVVAIALSLFSPLSLASKVDKVLVIKSARTLYLLDNGRILQKYDISLGKRPEGHKKWEGDKRTPEGRYTLDYRNPESNFFRSIHINYPNEQDLAYANQKGYEPGGAIFIHGLPNGKGHLEHKYKGRDWTDGCIAVLNDHMEEIWQLVPDGTEIEIRP</sequence>
<dbReference type="RefSeq" id="WP_233051507.1">
    <property type="nucleotide sequence ID" value="NZ_JAIMJA010000003.1"/>
</dbReference>
<feature type="active site" description="Nucleophile" evidence="7">
    <location>
        <position position="140"/>
    </location>
</feature>
<evidence type="ECO:0000256" key="7">
    <source>
        <dbReference type="PROSITE-ProRule" id="PRU01373"/>
    </source>
</evidence>
<keyword evidence="4 7" id="KW-0133">Cell shape</keyword>
<dbReference type="InterPro" id="IPR038063">
    <property type="entry name" value="Transpep_catalytic_dom"/>
</dbReference>
<evidence type="ECO:0000313" key="9">
    <source>
        <dbReference type="EMBL" id="MCE2593923.1"/>
    </source>
</evidence>
<dbReference type="PROSITE" id="PS52029">
    <property type="entry name" value="LD_TPASE"/>
    <property type="match status" value="1"/>
</dbReference>
<evidence type="ECO:0000313" key="10">
    <source>
        <dbReference type="Proteomes" id="UP001201273"/>
    </source>
</evidence>
<feature type="domain" description="L,D-TPase catalytic" evidence="8">
    <location>
        <begin position="28"/>
        <end position="164"/>
    </location>
</feature>
<evidence type="ECO:0000256" key="1">
    <source>
        <dbReference type="ARBA" id="ARBA00004752"/>
    </source>
</evidence>
<evidence type="ECO:0000256" key="4">
    <source>
        <dbReference type="ARBA" id="ARBA00022960"/>
    </source>
</evidence>
<dbReference type="CDD" id="cd16913">
    <property type="entry name" value="YkuD_like"/>
    <property type="match status" value="1"/>
</dbReference>
<dbReference type="EMBL" id="JAIMJA010000003">
    <property type="protein sequence ID" value="MCE2593923.1"/>
    <property type="molecule type" value="Genomic_DNA"/>
</dbReference>
<dbReference type="Proteomes" id="UP001201273">
    <property type="component" value="Unassembled WGS sequence"/>
</dbReference>
<keyword evidence="5 7" id="KW-0573">Peptidoglycan synthesis</keyword>
<dbReference type="Pfam" id="PF03734">
    <property type="entry name" value="YkuD"/>
    <property type="match status" value="1"/>
</dbReference>
<comment type="pathway">
    <text evidence="1 7">Cell wall biogenesis; peptidoglycan biosynthesis.</text>
</comment>
<keyword evidence="3" id="KW-0808">Transferase</keyword>
<protein>
    <submittedName>
        <fullName evidence="9">L,D-transpeptidase family protein</fullName>
    </submittedName>
</protein>
<evidence type="ECO:0000256" key="3">
    <source>
        <dbReference type="ARBA" id="ARBA00022679"/>
    </source>
</evidence>
<comment type="caution">
    <text evidence="9">The sequence shown here is derived from an EMBL/GenBank/DDBJ whole genome shotgun (WGS) entry which is preliminary data.</text>
</comment>
<feature type="active site" description="Proton donor/acceptor" evidence="7">
    <location>
        <position position="118"/>
    </location>
</feature>
<dbReference type="SUPFAM" id="SSF141523">
    <property type="entry name" value="L,D-transpeptidase catalytic domain-like"/>
    <property type="match status" value="1"/>
</dbReference>
<organism evidence="9 10">
    <name type="scientific">Motilimonas cestriensis</name>
    <dbReference type="NCBI Taxonomy" id="2742685"/>
    <lineage>
        <taxon>Bacteria</taxon>
        <taxon>Pseudomonadati</taxon>
        <taxon>Pseudomonadota</taxon>
        <taxon>Gammaproteobacteria</taxon>
        <taxon>Alteromonadales</taxon>
        <taxon>Alteromonadales genera incertae sedis</taxon>
        <taxon>Motilimonas</taxon>
    </lineage>
</organism>
<dbReference type="PANTHER" id="PTHR36699:SF1">
    <property type="entry name" value="L,D-TRANSPEPTIDASE YAFK-RELATED"/>
    <property type="match status" value="1"/>
</dbReference>
<evidence type="ECO:0000256" key="6">
    <source>
        <dbReference type="ARBA" id="ARBA00023316"/>
    </source>
</evidence>
<keyword evidence="10" id="KW-1185">Reference proteome</keyword>
<name>A0ABS8W5V8_9GAMM</name>
<evidence type="ECO:0000256" key="2">
    <source>
        <dbReference type="ARBA" id="ARBA00005992"/>
    </source>
</evidence>
<dbReference type="Gene3D" id="2.40.440.10">
    <property type="entry name" value="L,D-transpeptidase catalytic domain-like"/>
    <property type="match status" value="1"/>
</dbReference>